<evidence type="ECO:0000313" key="3">
    <source>
        <dbReference type="Proteomes" id="UP001233172"/>
    </source>
</evidence>
<evidence type="ECO:0000313" key="2">
    <source>
        <dbReference type="EMBL" id="KAK0039536.1"/>
    </source>
</evidence>
<protein>
    <submittedName>
        <fullName evidence="2">Helix-turn-helix domain-containing protein</fullName>
    </submittedName>
</protein>
<dbReference type="EMBL" id="JASAOG010000440">
    <property type="protein sequence ID" value="KAK0039536.1"/>
    <property type="molecule type" value="Genomic_DNA"/>
</dbReference>
<dbReference type="Pfam" id="PF07022">
    <property type="entry name" value="Phage_CI_repr"/>
    <property type="match status" value="1"/>
</dbReference>
<feature type="domain" description="HTH cro/C1-type" evidence="1">
    <location>
        <begin position="36"/>
        <end position="76"/>
    </location>
</feature>
<reference evidence="2" key="1">
    <citation type="journal article" date="2023" name="PLoS Negl. Trop. Dis.">
        <title>A genome sequence for Biomphalaria pfeifferi, the major vector snail for the human-infecting parasite Schistosoma mansoni.</title>
        <authorList>
            <person name="Bu L."/>
            <person name="Lu L."/>
            <person name="Laidemitt M.R."/>
            <person name="Zhang S.M."/>
            <person name="Mutuku M."/>
            <person name="Mkoji G."/>
            <person name="Steinauer M."/>
            <person name="Loker E.S."/>
        </authorList>
    </citation>
    <scope>NUCLEOTIDE SEQUENCE</scope>
    <source>
        <strain evidence="2">KasaAsao</strain>
    </source>
</reference>
<dbReference type="GO" id="GO:0045892">
    <property type="term" value="P:negative regulation of DNA-templated transcription"/>
    <property type="evidence" value="ECO:0007669"/>
    <property type="project" value="InterPro"/>
</dbReference>
<dbReference type="AlphaFoldDB" id="A0AAD8ANM8"/>
<dbReference type="Gene3D" id="1.10.260.40">
    <property type="entry name" value="lambda repressor-like DNA-binding domains"/>
    <property type="match status" value="1"/>
</dbReference>
<keyword evidence="3" id="KW-1185">Reference proteome</keyword>
<dbReference type="InterPro" id="IPR010744">
    <property type="entry name" value="Phage_CI_N"/>
</dbReference>
<gene>
    <name evidence="2" type="ORF">Bpfe_031021</name>
</gene>
<dbReference type="Proteomes" id="UP001233172">
    <property type="component" value="Unassembled WGS sequence"/>
</dbReference>
<dbReference type="PROSITE" id="PS50943">
    <property type="entry name" value="HTH_CROC1"/>
    <property type="match status" value="1"/>
</dbReference>
<organism evidence="2 3">
    <name type="scientific">Biomphalaria pfeifferi</name>
    <name type="common">Bloodfluke planorb</name>
    <name type="synonym">Freshwater snail</name>
    <dbReference type="NCBI Taxonomy" id="112525"/>
    <lineage>
        <taxon>Eukaryota</taxon>
        <taxon>Metazoa</taxon>
        <taxon>Spiralia</taxon>
        <taxon>Lophotrochozoa</taxon>
        <taxon>Mollusca</taxon>
        <taxon>Gastropoda</taxon>
        <taxon>Heterobranchia</taxon>
        <taxon>Euthyneura</taxon>
        <taxon>Panpulmonata</taxon>
        <taxon>Hygrophila</taxon>
        <taxon>Lymnaeoidea</taxon>
        <taxon>Planorbidae</taxon>
        <taxon>Biomphalaria</taxon>
    </lineage>
</organism>
<comment type="caution">
    <text evidence="2">The sequence shown here is derived from an EMBL/GenBank/DDBJ whole genome shotgun (WGS) entry which is preliminary data.</text>
</comment>
<accession>A0AAD8ANM8</accession>
<reference evidence="2" key="2">
    <citation type="submission" date="2023-04" db="EMBL/GenBank/DDBJ databases">
        <authorList>
            <person name="Bu L."/>
            <person name="Lu L."/>
            <person name="Laidemitt M.R."/>
            <person name="Zhang S.M."/>
            <person name="Mutuku M."/>
            <person name="Mkoji G."/>
            <person name="Steinauer M."/>
            <person name="Loker E.S."/>
        </authorList>
    </citation>
    <scope>NUCLEOTIDE SEQUENCE</scope>
    <source>
        <strain evidence="2">KasaAsao</strain>
        <tissue evidence="2">Whole Snail</tissue>
    </source>
</reference>
<proteinExistence type="predicted"/>
<dbReference type="InterPro" id="IPR001387">
    <property type="entry name" value="Cro/C1-type_HTH"/>
</dbReference>
<sequence length="305" mass="35212">MSIATSTNCLKISHVIPVSSFGDRLKEAFGTEQIPEIAKRLNVTYQAAKNYVEGRIPPADKLVEISNSTNCSIHWLLTGNGKPTISKTDEVEKIKIDKLIDFLEEDEIKDIEEFRQLEIEDLNEDVPLNRFLVELLRLGLWSKFKDENEVEIDEQLENINEGDNLNYALRATILRIIRHEITWGKSRDLILDLINKQSAGDNTVPRRNNLNNLVEFKKPKKEKIQDLGMVDKFNIEDAIQKHSTLEDTLQTWYQFEGKTLPEDFSLNFAGWKDLSMEDKIQTVKDVKTFADKMNEKIDKGELEDE</sequence>
<dbReference type="InterPro" id="IPR010982">
    <property type="entry name" value="Lambda_DNA-bd_dom_sf"/>
</dbReference>
<dbReference type="GO" id="GO:0003677">
    <property type="term" value="F:DNA binding"/>
    <property type="evidence" value="ECO:0007669"/>
    <property type="project" value="InterPro"/>
</dbReference>
<evidence type="ECO:0000259" key="1">
    <source>
        <dbReference type="PROSITE" id="PS50943"/>
    </source>
</evidence>
<name>A0AAD8ANM8_BIOPF</name>